<proteinExistence type="inferred from homology"/>
<dbReference type="AlphaFoldDB" id="A0AA36GZP7"/>
<sequence>MTDEFCPTQYDNATTSSRDSMSVCMGGRIQDSSDESVDESDLQYAVAMHSTVARTTVSGLELLMLYLEAEIHRARARIREYGIRIRRFFREGIHIDYRGIARRFVNLSEMRVPADQLSDLDEDEAMIFNAVPLRSRWKPPKYTFNDIAIVLTTDEEVEEGVVHAYTIRSPAWSCLPPPLAPCKRDSEVGDFQFLNRPLKMSIADDDDERLSLPSTMVTDQDLKIQSLEAQLAMLSRQMQSLLSGKPPAARPQDISPALSDDEGKGTSLCSPDDTVKVLVPPEHQQMPALPKICPPSGPPPPPPPPPSLLSTRSVSAPAIPSPAKRTVLQMLNKSAQGDNEALPVRPSVFDLSNVQLKKTNTARSPGGTPVVRKVRAQAGADEGNYLANALREKFRSVQETLSEHEDDVNNSSWLDDEADF</sequence>
<evidence type="ECO:0000256" key="1">
    <source>
        <dbReference type="ARBA" id="ARBA00005807"/>
    </source>
</evidence>
<comment type="caution">
    <text evidence="3">The sequence shown here is derived from an EMBL/GenBank/DDBJ whole genome shotgun (WGS) entry which is preliminary data.</text>
</comment>
<keyword evidence="4" id="KW-1185">Reference proteome</keyword>
<organism evidence="3 4">
    <name type="scientific">Cylicocyclus nassatus</name>
    <name type="common">Nematode worm</name>
    <dbReference type="NCBI Taxonomy" id="53992"/>
    <lineage>
        <taxon>Eukaryota</taxon>
        <taxon>Metazoa</taxon>
        <taxon>Ecdysozoa</taxon>
        <taxon>Nematoda</taxon>
        <taxon>Chromadorea</taxon>
        <taxon>Rhabditida</taxon>
        <taxon>Rhabditina</taxon>
        <taxon>Rhabditomorpha</taxon>
        <taxon>Strongyloidea</taxon>
        <taxon>Strongylidae</taxon>
        <taxon>Cylicocyclus</taxon>
    </lineage>
</organism>
<dbReference type="InterPro" id="IPR007972">
    <property type="entry name" value="Mtfr1"/>
</dbReference>
<dbReference type="PANTHER" id="PTHR14215">
    <property type="entry name" value="PROTEIN OF UNKNOWN FUNCTION DUF729"/>
    <property type="match status" value="1"/>
</dbReference>
<comment type="similarity">
    <text evidence="1">Belongs to the MTFR1 family.</text>
</comment>
<reference evidence="3" key="1">
    <citation type="submission" date="2023-07" db="EMBL/GenBank/DDBJ databases">
        <authorList>
            <consortium name="CYATHOMIX"/>
        </authorList>
    </citation>
    <scope>NUCLEOTIDE SEQUENCE</scope>
    <source>
        <strain evidence="3">N/A</strain>
    </source>
</reference>
<dbReference type="PANTHER" id="PTHR14215:SF0">
    <property type="entry name" value="WH2 DOMAIN-CONTAINING PROTEIN"/>
    <property type="match status" value="1"/>
</dbReference>
<feature type="region of interest" description="Disordered" evidence="2">
    <location>
        <begin position="398"/>
        <end position="420"/>
    </location>
</feature>
<feature type="compositionally biased region" description="Acidic residues" evidence="2">
    <location>
        <begin position="404"/>
        <end position="420"/>
    </location>
</feature>
<gene>
    <name evidence="3" type="ORF">CYNAS_LOCUS13301</name>
</gene>
<feature type="compositionally biased region" description="Pro residues" evidence="2">
    <location>
        <begin position="292"/>
        <end position="307"/>
    </location>
</feature>
<name>A0AA36GZP7_CYLNA</name>
<protein>
    <submittedName>
        <fullName evidence="3">Uncharacterized protein</fullName>
    </submittedName>
</protein>
<evidence type="ECO:0000313" key="4">
    <source>
        <dbReference type="Proteomes" id="UP001176961"/>
    </source>
</evidence>
<accession>A0AA36GZP7</accession>
<evidence type="ECO:0000256" key="2">
    <source>
        <dbReference type="SAM" id="MobiDB-lite"/>
    </source>
</evidence>
<evidence type="ECO:0000313" key="3">
    <source>
        <dbReference type="EMBL" id="CAJ0601318.1"/>
    </source>
</evidence>
<feature type="region of interest" description="Disordered" evidence="2">
    <location>
        <begin position="242"/>
        <end position="272"/>
    </location>
</feature>
<feature type="region of interest" description="Disordered" evidence="2">
    <location>
        <begin position="286"/>
        <end position="317"/>
    </location>
</feature>
<dbReference type="Proteomes" id="UP001176961">
    <property type="component" value="Unassembled WGS sequence"/>
</dbReference>
<dbReference type="EMBL" id="CATQJL010000305">
    <property type="protein sequence ID" value="CAJ0601318.1"/>
    <property type="molecule type" value="Genomic_DNA"/>
</dbReference>